<evidence type="ECO:0000259" key="10">
    <source>
        <dbReference type="Pfam" id="PF02776"/>
    </source>
</evidence>
<dbReference type="InterPro" id="IPR011766">
    <property type="entry name" value="TPP_enzyme_TPP-bd"/>
</dbReference>
<dbReference type="InterPro" id="IPR029061">
    <property type="entry name" value="THDP-binding"/>
</dbReference>
<keyword evidence="4" id="KW-0210">Decarboxylase</keyword>
<dbReference type="EC" id="4.1.1.-" evidence="12"/>
<name>B9WM90_CANDC</name>
<comment type="cofactor">
    <cofactor evidence="8">
        <name>Mg(2+)</name>
        <dbReference type="ChEBI" id="CHEBI:18420"/>
    </cofactor>
    <text evidence="8">Binds 1 Mg(2+) per subunit.</text>
</comment>
<protein>
    <submittedName>
        <fullName evidence="12">Phenypyruvate decarboxylase, putative</fullName>
        <ecNumber evidence="12">4.1.1.-</ecNumber>
    </submittedName>
</protein>
<keyword evidence="5 8" id="KW-0460">Magnesium</keyword>
<dbReference type="InterPro" id="IPR012001">
    <property type="entry name" value="Thiamin_PyroP_enz_TPP-bd_dom"/>
</dbReference>
<feature type="binding site" evidence="8">
    <location>
        <position position="533"/>
    </location>
    <ligand>
        <name>Mg(2+)</name>
        <dbReference type="ChEBI" id="CHEBI:18420"/>
    </ligand>
</feature>
<evidence type="ECO:0000256" key="1">
    <source>
        <dbReference type="ARBA" id="ARBA00001964"/>
    </source>
</evidence>
<evidence type="ECO:0000256" key="6">
    <source>
        <dbReference type="ARBA" id="ARBA00023052"/>
    </source>
</evidence>
<evidence type="ECO:0000256" key="7">
    <source>
        <dbReference type="ARBA" id="ARBA00023239"/>
    </source>
</evidence>
<feature type="binding site" evidence="8">
    <location>
        <position position="531"/>
    </location>
    <ligand>
        <name>Mg(2+)</name>
        <dbReference type="ChEBI" id="CHEBI:18420"/>
    </ligand>
</feature>
<evidence type="ECO:0000256" key="3">
    <source>
        <dbReference type="ARBA" id="ARBA00022723"/>
    </source>
</evidence>
<dbReference type="InterPro" id="IPR029035">
    <property type="entry name" value="DHS-like_NAD/FAD-binding_dom"/>
</dbReference>
<evidence type="ECO:0000259" key="9">
    <source>
        <dbReference type="Pfam" id="PF02775"/>
    </source>
</evidence>
<dbReference type="eggNOG" id="KOG1184">
    <property type="taxonomic scope" value="Eukaryota"/>
</dbReference>
<dbReference type="InterPro" id="IPR012110">
    <property type="entry name" value="PDC/IPDC-like"/>
</dbReference>
<dbReference type="GO" id="GO:0030976">
    <property type="term" value="F:thiamine pyrophosphate binding"/>
    <property type="evidence" value="ECO:0007669"/>
    <property type="project" value="InterPro"/>
</dbReference>
<evidence type="ECO:0000256" key="4">
    <source>
        <dbReference type="ARBA" id="ARBA00022793"/>
    </source>
</evidence>
<keyword evidence="6" id="KW-0786">Thiamine pyrophosphate</keyword>
<dbReference type="VEuPathDB" id="FungiDB:CD36_32400"/>
<evidence type="ECO:0000256" key="5">
    <source>
        <dbReference type="ARBA" id="ARBA00022842"/>
    </source>
</evidence>
<evidence type="ECO:0000313" key="11">
    <source>
        <dbReference type="CGD" id="CAL0000160094"/>
    </source>
</evidence>
<organism evidence="12 13">
    <name type="scientific">Candida dubliniensis (strain CD36 / ATCC MYA-646 / CBS 7987 / NCPF 3949 / NRRL Y-17841)</name>
    <name type="common">Yeast</name>
    <dbReference type="NCBI Taxonomy" id="573826"/>
    <lineage>
        <taxon>Eukaryota</taxon>
        <taxon>Fungi</taxon>
        <taxon>Dikarya</taxon>
        <taxon>Ascomycota</taxon>
        <taxon>Saccharomycotina</taxon>
        <taxon>Pichiomycetes</taxon>
        <taxon>Debaryomycetaceae</taxon>
        <taxon>Candida/Lodderomyces clade</taxon>
        <taxon>Candida</taxon>
    </lineage>
</organism>
<dbReference type="GO" id="GO:0000949">
    <property type="term" value="P:aromatic amino acid family catabolic process to alcohol via Ehrlich pathway"/>
    <property type="evidence" value="ECO:0007669"/>
    <property type="project" value="TreeGrafter"/>
</dbReference>
<dbReference type="FunFam" id="3.40.50.970:FF:000024">
    <property type="entry name" value="Pyruvate decarboxylase isozyme"/>
    <property type="match status" value="1"/>
</dbReference>
<dbReference type="GO" id="GO:0004737">
    <property type="term" value="F:pyruvate decarboxylase activity"/>
    <property type="evidence" value="ECO:0007669"/>
    <property type="project" value="TreeGrafter"/>
</dbReference>
<reference evidence="12 13" key="1">
    <citation type="journal article" date="2009" name="Genome Res.">
        <title>Comparative genomics of the fungal pathogens Candida dubliniensis and Candida albicans.</title>
        <authorList>
            <person name="Jackson A.P."/>
            <person name="Gamble J.A."/>
            <person name="Yeomans T."/>
            <person name="Moran G.P."/>
            <person name="Saunders D."/>
            <person name="Harris D."/>
            <person name="Aslett M."/>
            <person name="Barrell J.F."/>
            <person name="Butler G."/>
            <person name="Citiulo F."/>
            <person name="Coleman D.C."/>
            <person name="de Groot P.W.J."/>
            <person name="Goodwin T.J."/>
            <person name="Quail M.A."/>
            <person name="McQuillan J."/>
            <person name="Munro C.A."/>
            <person name="Pain A."/>
            <person name="Poulter R.T."/>
            <person name="Rajandream M.A."/>
            <person name="Renauld H."/>
            <person name="Spiering M.J."/>
            <person name="Tivey A."/>
            <person name="Gow N.A.R."/>
            <person name="Barrell B."/>
            <person name="Sullivan D.J."/>
            <person name="Berriman M."/>
        </authorList>
    </citation>
    <scope>NUCLEOTIDE SEQUENCE [LARGE SCALE GENOMIC DNA]</scope>
    <source>
        <strain evidence="13">CD36 / ATCC MYA-646 / CBS 7987 / NCPF 3949 / NRRL Y-17841</strain>
    </source>
</reference>
<dbReference type="Pfam" id="PF02776">
    <property type="entry name" value="TPP_enzyme_N"/>
    <property type="match status" value="1"/>
</dbReference>
<feature type="domain" description="Thiamine pyrophosphate enzyme N-terminal TPP-binding" evidence="10">
    <location>
        <begin position="27"/>
        <end position="136"/>
    </location>
</feature>
<dbReference type="InterPro" id="IPR047214">
    <property type="entry name" value="TPP_PDC_IPDC"/>
</dbReference>
<evidence type="ECO:0000313" key="12">
    <source>
        <dbReference type="EMBL" id="CAX40203.1"/>
    </source>
</evidence>
<dbReference type="Gene3D" id="3.40.50.1220">
    <property type="entry name" value="TPP-binding domain"/>
    <property type="match status" value="1"/>
</dbReference>
<dbReference type="InterPro" id="IPR047213">
    <property type="entry name" value="TPP_PYR_PDC_IPDC-like"/>
</dbReference>
<proteinExistence type="inferred from homology"/>
<dbReference type="PIRSF" id="PIRSF036565">
    <property type="entry name" value="Pyruvt_ip_decrb"/>
    <property type="match status" value="1"/>
</dbReference>
<dbReference type="Proteomes" id="UP000002605">
    <property type="component" value="Chromosome R"/>
</dbReference>
<sequence>MTPIQQTPSVHNTIDGSSIDFPNQISLGEYLFYRISQANPILKSIFGIPGDFNLNLLEHIYSPIISEREIKFINACNELNCAYAADGYSRVIGGMSAMITTFGVGELSAINGVAGAFAEHSPVLHIVGTTSMKDRLRAPNEIYNIHHLVPNHDPLKPPNHDVYKSMVKSISVVQESLDYDTRNNLIKIDNVLKKVIQEARPGYLFIPSDVPDLPVPVNMLLSDPFTADTRYTNSTLSKEVLDEVTNVILNKLYDAKNPSIFSDCLTTRFGYQNDLNRFIDQIPESVKLFTANLARNLDESRSNLVGVYNGNGSSDDKTKQEFESSDFILALGFFPNEMNTGGHTSNFSKVTDVVIVHPDYIKVNHQFYHIKQNDGERLFTLGEFLCTLTEKLDASKISVEPKDIYQYQPPQQYTTSNLDYIPQGKLIDHFNSTLKPNDLFIIETSSFVFGLPDMKFPPNLQLLTSPYYGSIGYAIPATFGATLAVNDLKSDRRVILVQGDGAAQMTVQELSSFVRYKEILPNLPQIYLINNDGYTIERKIKGPNRSYNDINGKWKWGDLLNVFGGVQGKMYESYVLKNSYELDQFFSGKTKPMSSNKLQFYEIIAGKYDVPQRVDNMMCISKK</sequence>
<evidence type="ECO:0000256" key="2">
    <source>
        <dbReference type="ARBA" id="ARBA00007812"/>
    </source>
</evidence>
<dbReference type="GO" id="GO:0046872">
    <property type="term" value="F:metal ion binding"/>
    <property type="evidence" value="ECO:0007669"/>
    <property type="project" value="UniProtKB-KW"/>
</dbReference>
<dbReference type="PANTHER" id="PTHR43452:SF3">
    <property type="entry name" value="TRANSAMINATED AMINO ACID DECARBOXYLASE"/>
    <property type="match status" value="1"/>
</dbReference>
<dbReference type="AlphaFoldDB" id="B9WM90"/>
<dbReference type="Gene3D" id="3.40.50.970">
    <property type="match status" value="2"/>
</dbReference>
<comment type="cofactor">
    <cofactor evidence="1">
        <name>thiamine diphosphate</name>
        <dbReference type="ChEBI" id="CHEBI:58937"/>
    </cofactor>
</comment>
<evidence type="ECO:0000256" key="8">
    <source>
        <dbReference type="PIRSR" id="PIRSR036565-2"/>
    </source>
</evidence>
<accession>B9WM90</accession>
<dbReference type="CGD" id="CAL0000160094">
    <property type="gene designation" value="Cd36_32400"/>
</dbReference>
<feature type="binding site" evidence="8">
    <location>
        <position position="500"/>
    </location>
    <ligand>
        <name>Mg(2+)</name>
        <dbReference type="ChEBI" id="CHEBI:18420"/>
    </ligand>
</feature>
<keyword evidence="13" id="KW-1185">Reference proteome</keyword>
<dbReference type="OrthoDB" id="308383at2759"/>
<dbReference type="HOGENOM" id="CLU_013748_0_2_1"/>
<dbReference type="GO" id="GO:0005634">
    <property type="term" value="C:nucleus"/>
    <property type="evidence" value="ECO:0007669"/>
    <property type="project" value="TreeGrafter"/>
</dbReference>
<comment type="similarity">
    <text evidence="2">Belongs to the TPP enzyme family.</text>
</comment>
<gene>
    <name evidence="11" type="ordered locus">Cd36_32400</name>
    <name evidence="12" type="ORF">CD36_32400</name>
</gene>
<feature type="domain" description="Thiamine pyrophosphate enzyme TPP-binding" evidence="9">
    <location>
        <begin position="455"/>
        <end position="539"/>
    </location>
</feature>
<dbReference type="CDD" id="cd02005">
    <property type="entry name" value="TPP_PDC_IPDC"/>
    <property type="match status" value="1"/>
</dbReference>
<dbReference type="GeneID" id="8049348"/>
<dbReference type="Pfam" id="PF02775">
    <property type="entry name" value="TPP_enzyme_C"/>
    <property type="match status" value="1"/>
</dbReference>
<dbReference type="KEGG" id="cdu:CD36_32400"/>
<dbReference type="SUPFAM" id="SSF52467">
    <property type="entry name" value="DHS-like NAD/FAD-binding domain"/>
    <property type="match status" value="1"/>
</dbReference>
<dbReference type="GO" id="GO:0005829">
    <property type="term" value="C:cytosol"/>
    <property type="evidence" value="ECO:0007669"/>
    <property type="project" value="TreeGrafter"/>
</dbReference>
<dbReference type="RefSeq" id="XP_002422199.1">
    <property type="nucleotide sequence ID" value="XM_002422154.1"/>
</dbReference>
<dbReference type="SUPFAM" id="SSF52518">
    <property type="entry name" value="Thiamin diphosphate-binding fold (THDP-binding)"/>
    <property type="match status" value="2"/>
</dbReference>
<dbReference type="EMBL" id="FM992695">
    <property type="protein sequence ID" value="CAX40203.1"/>
    <property type="molecule type" value="Genomic_DNA"/>
</dbReference>
<keyword evidence="3 8" id="KW-0479">Metal-binding</keyword>
<evidence type="ECO:0000313" key="13">
    <source>
        <dbReference type="Proteomes" id="UP000002605"/>
    </source>
</evidence>
<dbReference type="CDD" id="cd07038">
    <property type="entry name" value="TPP_PYR_PDC_IPDC_like"/>
    <property type="match status" value="1"/>
</dbReference>
<dbReference type="PANTHER" id="PTHR43452">
    <property type="entry name" value="PYRUVATE DECARBOXYLASE"/>
    <property type="match status" value="1"/>
</dbReference>
<keyword evidence="7 12" id="KW-0456">Lyase</keyword>